<dbReference type="Gene3D" id="1.25.10.90">
    <property type="match status" value="1"/>
</dbReference>
<gene>
    <name evidence="1" type="ORF">DSM106044_01558</name>
</gene>
<organism evidence="1 2">
    <name type="scientific">Robinsoniella peoriensis</name>
    <dbReference type="NCBI Taxonomy" id="180332"/>
    <lineage>
        <taxon>Bacteria</taxon>
        <taxon>Bacillati</taxon>
        <taxon>Bacillota</taxon>
        <taxon>Clostridia</taxon>
        <taxon>Lachnospirales</taxon>
        <taxon>Lachnospiraceae</taxon>
        <taxon>Robinsoniella</taxon>
    </lineage>
</organism>
<dbReference type="PANTHER" id="PTHR34070:SF1">
    <property type="entry name" value="DNA ALKYLATION REPAIR PROTEIN"/>
    <property type="match status" value="1"/>
</dbReference>
<comment type="caution">
    <text evidence="1">The sequence shown here is derived from an EMBL/GenBank/DDBJ whole genome shotgun (WGS) entry which is preliminary data.</text>
</comment>
<dbReference type="EMBL" id="QGQD01000036">
    <property type="protein sequence ID" value="TLD01577.1"/>
    <property type="molecule type" value="Genomic_DNA"/>
</dbReference>
<dbReference type="PANTHER" id="PTHR34070">
    <property type="entry name" value="ARMADILLO-TYPE FOLD"/>
    <property type="match status" value="1"/>
</dbReference>
<evidence type="ECO:0000313" key="1">
    <source>
        <dbReference type="EMBL" id="TLD01577.1"/>
    </source>
</evidence>
<dbReference type="STRING" id="180332.GCA_000797495_04729"/>
<dbReference type="CDD" id="cd06561">
    <property type="entry name" value="AlkD_like"/>
    <property type="match status" value="1"/>
</dbReference>
<dbReference type="InterPro" id="IPR014825">
    <property type="entry name" value="DNA_alkylation"/>
</dbReference>
<dbReference type="Pfam" id="PF08713">
    <property type="entry name" value="DNA_alkylation"/>
    <property type="match status" value="1"/>
</dbReference>
<protein>
    <submittedName>
        <fullName evidence="1">DNA alkylation repair enzyme</fullName>
    </submittedName>
</protein>
<proteinExistence type="predicted"/>
<dbReference type="InterPro" id="IPR016024">
    <property type="entry name" value="ARM-type_fold"/>
</dbReference>
<sequence>MVSNVWIKEQLQMLSEDKFRDFTMRLMPGVENVYGVRLPILRKIAKTIVKEDWRAYLEEALDDSYEEIMLQGMVIGYARMDLLELLPRIDCFVGKIDNWSVCDSFCAGLKITKEYREEMRLFLEKYLRSQNEYELRFGIVMLLDYFVEEAYLKGALSAFDAIKHEGYYVRMAVAWAISIYYVKFPIQVMEYLKENELDNWTYNKALQKITESLQVDKAAKEYIRSLRR</sequence>
<keyword evidence="2" id="KW-1185">Reference proteome</keyword>
<dbReference type="RefSeq" id="WP_044289644.1">
    <property type="nucleotide sequence ID" value="NZ_QGQD01000036.1"/>
</dbReference>
<evidence type="ECO:0000313" key="2">
    <source>
        <dbReference type="Proteomes" id="UP000306509"/>
    </source>
</evidence>
<dbReference type="AlphaFoldDB" id="A0A4U8Q9H6"/>
<name>A0A4U8Q9H6_9FIRM</name>
<accession>A0A4U8Q9H6</accession>
<dbReference type="SUPFAM" id="SSF48371">
    <property type="entry name" value="ARM repeat"/>
    <property type="match status" value="1"/>
</dbReference>
<dbReference type="Proteomes" id="UP000306509">
    <property type="component" value="Unassembled WGS sequence"/>
</dbReference>
<reference evidence="1 2" key="1">
    <citation type="journal article" date="2019" name="Anaerobe">
        <title>Detection of Robinsoniella peoriensis in multiple bone samples of a trauma patient.</title>
        <authorList>
            <person name="Schrottner P."/>
            <person name="Hartwich K."/>
            <person name="Bunk B."/>
            <person name="Schober I."/>
            <person name="Helbig S."/>
            <person name="Rudolph W.W."/>
            <person name="Gunzer F."/>
        </authorList>
    </citation>
    <scope>NUCLEOTIDE SEQUENCE [LARGE SCALE GENOMIC DNA]</scope>
    <source>
        <strain evidence="1 2">DSM 106044</strain>
    </source>
</reference>